<keyword evidence="7" id="KW-0539">Nucleus</keyword>
<feature type="active site" description="Proton donor/acceptor" evidence="8">
    <location>
        <position position="179"/>
    </location>
</feature>
<feature type="active site" description="Proton acceptor" evidence="8">
    <location>
        <position position="303"/>
    </location>
</feature>
<evidence type="ECO:0000256" key="12">
    <source>
        <dbReference type="RuleBase" id="RU362131"/>
    </source>
</evidence>
<keyword evidence="2 9" id="KW-0479">Metal-binding</keyword>
<evidence type="ECO:0000256" key="6">
    <source>
        <dbReference type="ARBA" id="ARBA00022842"/>
    </source>
</evidence>
<dbReference type="NCBIfam" id="TIGR00633">
    <property type="entry name" value="xth"/>
    <property type="match status" value="1"/>
</dbReference>
<evidence type="ECO:0000256" key="7">
    <source>
        <dbReference type="ARBA" id="ARBA00023242"/>
    </source>
</evidence>
<keyword evidence="4" id="KW-0378">Hydrolase</keyword>
<feature type="site" description="Interaction with DNA substrate" evidence="10">
    <location>
        <position position="303"/>
    </location>
</feature>
<feature type="binding site" evidence="9">
    <location>
        <position position="181"/>
    </location>
    <ligand>
        <name>Mg(2+)</name>
        <dbReference type="ChEBI" id="CHEBI:18420"/>
        <label>1</label>
    </ligand>
</feature>
<evidence type="ECO:0000256" key="9">
    <source>
        <dbReference type="PIRSR" id="PIRSR604808-2"/>
    </source>
</evidence>
<dbReference type="STRING" id="4795.A0A225WPF4"/>
<dbReference type="PANTHER" id="PTHR22748">
    <property type="entry name" value="AP ENDONUCLEASE"/>
    <property type="match status" value="1"/>
</dbReference>
<dbReference type="InterPro" id="IPR036691">
    <property type="entry name" value="Endo/exonu/phosph_ase_sf"/>
</dbReference>
<dbReference type="GO" id="GO:0003906">
    <property type="term" value="F:DNA-(apurinic or apyrimidinic site) endonuclease activity"/>
    <property type="evidence" value="ECO:0007669"/>
    <property type="project" value="TreeGrafter"/>
</dbReference>
<dbReference type="SUPFAM" id="SSF56219">
    <property type="entry name" value="DNase I-like"/>
    <property type="match status" value="1"/>
</dbReference>
<evidence type="ECO:0000256" key="3">
    <source>
        <dbReference type="ARBA" id="ARBA00022771"/>
    </source>
</evidence>
<evidence type="ECO:0000256" key="2">
    <source>
        <dbReference type="ARBA" id="ARBA00022723"/>
    </source>
</evidence>
<keyword evidence="16" id="KW-1185">Reference proteome</keyword>
<comment type="similarity">
    <text evidence="1 12">Belongs to the DNA repair enzymes AP/ExoA family.</text>
</comment>
<dbReference type="PROSITE" id="PS00726">
    <property type="entry name" value="AP_NUCLEASE_F1_1"/>
    <property type="match status" value="1"/>
</dbReference>
<feature type="site" description="Important for catalytic activity" evidence="10">
    <location>
        <position position="277"/>
    </location>
</feature>
<keyword evidence="5" id="KW-0862">Zinc</keyword>
<evidence type="ECO:0000256" key="4">
    <source>
        <dbReference type="ARBA" id="ARBA00022801"/>
    </source>
</evidence>
<dbReference type="GO" id="GO:0003677">
    <property type="term" value="F:DNA binding"/>
    <property type="evidence" value="ECO:0007669"/>
    <property type="project" value="InterPro"/>
</dbReference>
<feature type="site" description="Transition state stabilizer" evidence="10">
    <location>
        <position position="181"/>
    </location>
</feature>
<feature type="binding site" evidence="9">
    <location>
        <position position="302"/>
    </location>
    <ligand>
        <name>Mg(2+)</name>
        <dbReference type="ChEBI" id="CHEBI:18420"/>
        <label>1</label>
    </ligand>
</feature>
<dbReference type="GO" id="GO:0008081">
    <property type="term" value="F:phosphoric diester hydrolase activity"/>
    <property type="evidence" value="ECO:0007669"/>
    <property type="project" value="TreeGrafter"/>
</dbReference>
<dbReference type="PANTHER" id="PTHR22748:SF4">
    <property type="entry name" value="DNA-(APURINIC OR APYRIMIDINIC SITE) ENDONUCLEASE 2"/>
    <property type="match status" value="1"/>
</dbReference>
<keyword evidence="3 11" id="KW-0863">Zinc-finger</keyword>
<proteinExistence type="inferred from homology"/>
<dbReference type="InterPro" id="IPR020847">
    <property type="entry name" value="AP_endonuclease_F1_BS"/>
</dbReference>
<sequence length="519" mass="58563">MRQLRLVTWNVNGLRAVLQRLGQSLQQFLESLEADIICLQETKMTRSELDQELVRPPGFDAFYSFCRLRGGYSGVVTFVKSDVPTVAAEEGLTGLWQTKDSVGHVGSLHNELSSKLVNDLEAEGRCVITDHQAFVLLNTYCPALASVDRLEYKLQFHALLEDRVRTLREASKRVIVVGDINVAHREIDHCDPDAHRYEGSSFDDHPCRRWMDAFLRNPDANEQTSPSEMNSEIVSHGADTANMFDTFRYFHPNQRKAFTCWNTVTGARQTNYGTRIDYIILDPTLLEYVSSCSIEAERLGSDHCPVVMVFTVDIDTTPSNEGNNLSLCAKNYLEFSGTQQSIKSFVVRSHNATDAGENLEHSSPERFPVGDSLPKKRINNGQRPITSFFSHTGTKRKSLSARNDYWSEGSDVYKMFSNEARIVEKSASRKSVEKGKLEWAQFLSGKPPPTPLCHCGQPTVLRSVLKVNENWGRKFYVCTKPVGEKGNPDARCEFFKWADNKGPKKLKHQHVLATNSHSC</sequence>
<keyword evidence="12" id="KW-0227">DNA damage</keyword>
<evidence type="ECO:0000256" key="8">
    <source>
        <dbReference type="PIRSR" id="PIRSR604808-1"/>
    </source>
</evidence>
<feature type="region of interest" description="Disordered" evidence="13">
    <location>
        <begin position="354"/>
        <end position="389"/>
    </location>
</feature>
<dbReference type="Proteomes" id="UP000198211">
    <property type="component" value="Unassembled WGS sequence"/>
</dbReference>
<keyword evidence="6 9" id="KW-0460">Magnesium</keyword>
<dbReference type="EC" id="3.1.-.-" evidence="12"/>
<evidence type="ECO:0000259" key="14">
    <source>
        <dbReference type="PROSITE" id="PS51999"/>
    </source>
</evidence>
<dbReference type="GO" id="GO:0008311">
    <property type="term" value="F:double-stranded DNA 3'-5' DNA exonuclease activity"/>
    <property type="evidence" value="ECO:0007669"/>
    <property type="project" value="TreeGrafter"/>
</dbReference>
<dbReference type="InterPro" id="IPR004808">
    <property type="entry name" value="AP_endonuc_1"/>
</dbReference>
<evidence type="ECO:0000256" key="1">
    <source>
        <dbReference type="ARBA" id="ARBA00007092"/>
    </source>
</evidence>
<dbReference type="PROSITE" id="PS51999">
    <property type="entry name" value="ZF_GRF"/>
    <property type="match status" value="1"/>
</dbReference>
<dbReference type="CDD" id="cd09088">
    <property type="entry name" value="Ape2-like_AP-endo"/>
    <property type="match status" value="1"/>
</dbReference>
<name>A0A225WPF4_9STRA</name>
<dbReference type="GO" id="GO:0006284">
    <property type="term" value="P:base-excision repair"/>
    <property type="evidence" value="ECO:0007669"/>
    <property type="project" value="TreeGrafter"/>
</dbReference>
<reference evidence="16" key="1">
    <citation type="submission" date="2017-03" db="EMBL/GenBank/DDBJ databases">
        <title>Phytopthora megakarya and P. palmivora, two closely related causual agents of cacao black pod achieved similar genome size and gene model numbers by different mechanisms.</title>
        <authorList>
            <person name="Ali S."/>
            <person name="Shao J."/>
            <person name="Larry D.J."/>
            <person name="Kronmiller B."/>
            <person name="Shen D."/>
            <person name="Strem M.D."/>
            <person name="Melnick R.L."/>
            <person name="Guiltinan M.J."/>
            <person name="Tyler B.M."/>
            <person name="Meinhardt L.W."/>
            <person name="Bailey B.A."/>
        </authorList>
    </citation>
    <scope>NUCLEOTIDE SEQUENCE [LARGE SCALE GENOMIC DNA]</scope>
    <source>
        <strain evidence="16">zdho120</strain>
    </source>
</reference>
<accession>A0A225WPF4</accession>
<feature type="domain" description="GRF-type" evidence="14">
    <location>
        <begin position="453"/>
        <end position="501"/>
    </location>
</feature>
<dbReference type="GO" id="GO:0005634">
    <property type="term" value="C:nucleus"/>
    <property type="evidence" value="ECO:0007669"/>
    <property type="project" value="TreeGrafter"/>
</dbReference>
<keyword evidence="12" id="KW-0234">DNA repair</keyword>
<dbReference type="AlphaFoldDB" id="A0A225WPF4"/>
<gene>
    <name evidence="15" type="ORF">PHMEG_0007159</name>
</gene>
<feature type="binding site" evidence="9">
    <location>
        <position position="303"/>
    </location>
    <ligand>
        <name>Mg(2+)</name>
        <dbReference type="ChEBI" id="CHEBI:18420"/>
        <label>1</label>
    </ligand>
</feature>
<dbReference type="GO" id="GO:0008270">
    <property type="term" value="F:zinc ion binding"/>
    <property type="evidence" value="ECO:0007669"/>
    <property type="project" value="UniProtKB-KW"/>
</dbReference>
<dbReference type="Gene3D" id="3.60.10.10">
    <property type="entry name" value="Endonuclease/exonuclease/phosphatase"/>
    <property type="match status" value="1"/>
</dbReference>
<feature type="binding site" evidence="9">
    <location>
        <position position="41"/>
    </location>
    <ligand>
        <name>Mg(2+)</name>
        <dbReference type="ChEBI" id="CHEBI:18420"/>
        <label>1</label>
    </ligand>
</feature>
<feature type="active site" evidence="8">
    <location>
        <position position="140"/>
    </location>
</feature>
<dbReference type="InterPro" id="IPR005135">
    <property type="entry name" value="Endo/exonuclease/phosphatase"/>
</dbReference>
<feature type="binding site" evidence="9">
    <location>
        <position position="10"/>
    </location>
    <ligand>
        <name>Mg(2+)</name>
        <dbReference type="ChEBI" id="CHEBI:18420"/>
        <label>1</label>
    </ligand>
</feature>
<dbReference type="EMBL" id="NBNE01000549">
    <property type="protein sequence ID" value="OWZ18710.1"/>
    <property type="molecule type" value="Genomic_DNA"/>
</dbReference>
<dbReference type="Pfam" id="PF06839">
    <property type="entry name" value="Zn_ribbon_GRF"/>
    <property type="match status" value="1"/>
</dbReference>
<keyword evidence="9" id="KW-0464">Manganese</keyword>
<evidence type="ECO:0000256" key="5">
    <source>
        <dbReference type="ARBA" id="ARBA00022833"/>
    </source>
</evidence>
<comment type="cofactor">
    <cofactor evidence="9 12">
        <name>Mg(2+)</name>
        <dbReference type="ChEBI" id="CHEBI:18420"/>
    </cofactor>
    <cofactor evidence="9 12">
        <name>Mn(2+)</name>
        <dbReference type="ChEBI" id="CHEBI:29035"/>
    </cofactor>
    <text evidence="9 12">Probably binds two magnesium or manganese ions per subunit.</text>
</comment>
<dbReference type="Pfam" id="PF03372">
    <property type="entry name" value="Exo_endo_phos"/>
    <property type="match status" value="1"/>
</dbReference>
<comment type="caution">
    <text evidence="15">The sequence shown here is derived from an EMBL/GenBank/DDBJ whole genome shotgun (WGS) entry which is preliminary data.</text>
</comment>
<dbReference type="PROSITE" id="PS51435">
    <property type="entry name" value="AP_NUCLEASE_F1_4"/>
    <property type="match status" value="1"/>
</dbReference>
<protein>
    <recommendedName>
        <fullName evidence="12">DNA-(apurinic or apyrimidinic site) endonuclease</fullName>
        <ecNumber evidence="12">3.1.-.-</ecNumber>
    </recommendedName>
</protein>
<evidence type="ECO:0000256" key="13">
    <source>
        <dbReference type="SAM" id="MobiDB-lite"/>
    </source>
</evidence>
<evidence type="ECO:0000313" key="16">
    <source>
        <dbReference type="Proteomes" id="UP000198211"/>
    </source>
</evidence>
<dbReference type="InterPro" id="IPR010666">
    <property type="entry name" value="Znf_GRF"/>
</dbReference>
<evidence type="ECO:0000256" key="11">
    <source>
        <dbReference type="PROSITE-ProRule" id="PRU01343"/>
    </source>
</evidence>
<feature type="compositionally biased region" description="Polar residues" evidence="13">
    <location>
        <begin position="379"/>
        <end position="389"/>
    </location>
</feature>
<evidence type="ECO:0000256" key="10">
    <source>
        <dbReference type="PIRSR" id="PIRSR604808-3"/>
    </source>
</evidence>
<feature type="binding site" evidence="9">
    <location>
        <position position="179"/>
    </location>
    <ligand>
        <name>Mg(2+)</name>
        <dbReference type="ChEBI" id="CHEBI:18420"/>
        <label>1</label>
    </ligand>
</feature>
<organism evidence="15 16">
    <name type="scientific">Phytophthora megakarya</name>
    <dbReference type="NCBI Taxonomy" id="4795"/>
    <lineage>
        <taxon>Eukaryota</taxon>
        <taxon>Sar</taxon>
        <taxon>Stramenopiles</taxon>
        <taxon>Oomycota</taxon>
        <taxon>Peronosporomycetes</taxon>
        <taxon>Peronosporales</taxon>
        <taxon>Peronosporaceae</taxon>
        <taxon>Phytophthora</taxon>
    </lineage>
</organism>
<dbReference type="OrthoDB" id="391817at2759"/>
<evidence type="ECO:0000313" key="15">
    <source>
        <dbReference type="EMBL" id="OWZ18710.1"/>
    </source>
</evidence>